<reference evidence="1" key="1">
    <citation type="submission" date="2023-06" db="EMBL/GenBank/DDBJ databases">
        <title>Sysu t00192.</title>
        <authorList>
            <person name="Gao L."/>
            <person name="Fang B.-Z."/>
            <person name="Li W.-J."/>
        </authorList>
    </citation>
    <scope>NUCLEOTIDE SEQUENCE</scope>
    <source>
        <strain evidence="1">SYSU T00192</strain>
    </source>
</reference>
<dbReference type="EMBL" id="JAUHPW010000003">
    <property type="protein sequence ID" value="MDN4475378.1"/>
    <property type="molecule type" value="Genomic_DNA"/>
</dbReference>
<sequence>MIFNAGDRVFVDESKSNVYVMAATAVAPAAHADVRRSLRRLLRAGQTRLHFTRESDSRRREILATMNGLDVRSAVWAVRGESDRVARPRCLVAMVGAFARDGVAELLLECDASLERSDRQVIERVLRSGRERPGLTYRHVPPTEDPVLWVSDAVAWCVQRRGEWLRRIEPLVERRVMRP</sequence>
<comment type="caution">
    <text evidence="1">The sequence shown here is derived from an EMBL/GenBank/DDBJ whole genome shotgun (WGS) entry which is preliminary data.</text>
</comment>
<evidence type="ECO:0000313" key="1">
    <source>
        <dbReference type="EMBL" id="MDN4475378.1"/>
    </source>
</evidence>
<proteinExistence type="predicted"/>
<organism evidence="1 2">
    <name type="scientific">Demequina litoralis</name>
    <dbReference type="NCBI Taxonomy" id="3051660"/>
    <lineage>
        <taxon>Bacteria</taxon>
        <taxon>Bacillati</taxon>
        <taxon>Actinomycetota</taxon>
        <taxon>Actinomycetes</taxon>
        <taxon>Micrococcales</taxon>
        <taxon>Demequinaceae</taxon>
        <taxon>Demequina</taxon>
    </lineage>
</organism>
<evidence type="ECO:0000313" key="2">
    <source>
        <dbReference type="Proteomes" id="UP001172728"/>
    </source>
</evidence>
<accession>A0ABT8G8A2</accession>
<gene>
    <name evidence="1" type="ORF">QQX09_05845</name>
</gene>
<dbReference type="Proteomes" id="UP001172728">
    <property type="component" value="Unassembled WGS sequence"/>
</dbReference>
<dbReference type="RefSeq" id="WP_301131813.1">
    <property type="nucleotide sequence ID" value="NZ_JAUHPW010000003.1"/>
</dbReference>
<keyword evidence="2" id="KW-1185">Reference proteome</keyword>
<protein>
    <submittedName>
        <fullName evidence="1">Uncharacterized protein</fullName>
    </submittedName>
</protein>
<name>A0ABT8G8A2_9MICO</name>